<accession>A0A327WZL6</accession>
<sequence length="219" mass="24643">MAGVRARQKEKTRRALIDAALNQMSAEISFSSLSLREVAREAQIAPTSFYRHFQNMEELGLTLVDEGGLALRQLLRQSRQRIESGGSIIRVSLETFMYFVTHHTSVFRLLLQERSGTSREFRDAVAREIDHFKSELADYLVAERELPRLIAELQADAIVRVVFSAGTDALDLDATQCQLLMEQTIVQVRMIVRGAATFMDDIQTLPASVHIPAKPDHSS</sequence>
<proteinExistence type="predicted"/>
<dbReference type="NCBIfam" id="NF008402">
    <property type="entry name" value="PRK11202.1"/>
    <property type="match status" value="1"/>
</dbReference>
<feature type="domain" description="HTH tetR-type" evidence="5">
    <location>
        <begin position="10"/>
        <end position="71"/>
    </location>
</feature>
<keyword evidence="3" id="KW-0804">Transcription</keyword>
<dbReference type="RefSeq" id="WP_111568778.1">
    <property type="nucleotide sequence ID" value="NZ_PIPK01000002.1"/>
</dbReference>
<protein>
    <submittedName>
        <fullName evidence="7">HTH-type transcriptional repressor FabR</fullName>
    </submittedName>
    <submittedName>
        <fullName evidence="6">TetR family transcriptional regulator</fullName>
    </submittedName>
</protein>
<dbReference type="Pfam" id="PF21943">
    <property type="entry name" value="TetR_C_46"/>
    <property type="match status" value="1"/>
</dbReference>
<dbReference type="EMBL" id="PIPK01000002">
    <property type="protein sequence ID" value="RUO27682.1"/>
    <property type="molecule type" value="Genomic_DNA"/>
</dbReference>
<dbReference type="FunFam" id="1.10.10.60:FF:000034">
    <property type="entry name" value="HTH-type transcriptional repressor FabR"/>
    <property type="match status" value="1"/>
</dbReference>
<dbReference type="Pfam" id="PF00440">
    <property type="entry name" value="TetR_N"/>
    <property type="match status" value="1"/>
</dbReference>
<dbReference type="InterPro" id="IPR054129">
    <property type="entry name" value="DesT_TetR_C"/>
</dbReference>
<evidence type="ECO:0000256" key="3">
    <source>
        <dbReference type="ARBA" id="ARBA00023163"/>
    </source>
</evidence>
<dbReference type="SUPFAM" id="SSF46689">
    <property type="entry name" value="Homeodomain-like"/>
    <property type="match status" value="1"/>
</dbReference>
<evidence type="ECO:0000313" key="8">
    <source>
        <dbReference type="Proteomes" id="UP000249203"/>
    </source>
</evidence>
<keyword evidence="1" id="KW-0805">Transcription regulation</keyword>
<dbReference type="AlphaFoldDB" id="A0A327WZL6"/>
<evidence type="ECO:0000256" key="1">
    <source>
        <dbReference type="ARBA" id="ARBA00023015"/>
    </source>
</evidence>
<gene>
    <name evidence="6" type="ORF">B0I24_103164</name>
    <name evidence="7" type="ORF">CWE07_03430</name>
</gene>
<evidence type="ECO:0000313" key="7">
    <source>
        <dbReference type="EMBL" id="RUO27682.1"/>
    </source>
</evidence>
<comment type="caution">
    <text evidence="6">The sequence shown here is derived from an EMBL/GenBank/DDBJ whole genome shotgun (WGS) entry which is preliminary data.</text>
</comment>
<dbReference type="InterPro" id="IPR050692">
    <property type="entry name" value="HTH_transcr_repressor_FabR"/>
</dbReference>
<dbReference type="InterPro" id="IPR001647">
    <property type="entry name" value="HTH_TetR"/>
</dbReference>
<evidence type="ECO:0000256" key="2">
    <source>
        <dbReference type="ARBA" id="ARBA00023125"/>
    </source>
</evidence>
<dbReference type="EMBL" id="QLMD01000003">
    <property type="protein sequence ID" value="RAJ99170.1"/>
    <property type="molecule type" value="Genomic_DNA"/>
</dbReference>
<name>A0A327WZL6_9GAMM</name>
<organism evidence="6 8">
    <name type="scientific">Aliidiomarina maris</name>
    <dbReference type="NCBI Taxonomy" id="531312"/>
    <lineage>
        <taxon>Bacteria</taxon>
        <taxon>Pseudomonadati</taxon>
        <taxon>Pseudomonadota</taxon>
        <taxon>Gammaproteobacteria</taxon>
        <taxon>Alteromonadales</taxon>
        <taxon>Idiomarinaceae</taxon>
        <taxon>Aliidiomarina</taxon>
    </lineage>
</organism>
<evidence type="ECO:0000256" key="4">
    <source>
        <dbReference type="PROSITE-ProRule" id="PRU00335"/>
    </source>
</evidence>
<dbReference type="Gene3D" id="1.10.10.60">
    <property type="entry name" value="Homeodomain-like"/>
    <property type="match status" value="1"/>
</dbReference>
<dbReference type="OrthoDB" id="8617654at2"/>
<dbReference type="Proteomes" id="UP000287865">
    <property type="component" value="Unassembled WGS sequence"/>
</dbReference>
<dbReference type="InterPro" id="IPR023772">
    <property type="entry name" value="DNA-bd_HTH_TetR-type_CS"/>
</dbReference>
<reference evidence="7 9" key="1">
    <citation type="journal article" date="2018" name="Front. Microbiol.">
        <title>Genome-Based Analysis Reveals the Taxonomy and Diversity of the Family Idiomarinaceae.</title>
        <authorList>
            <person name="Liu Y."/>
            <person name="Lai Q."/>
            <person name="Shao Z."/>
        </authorList>
    </citation>
    <scope>NUCLEOTIDE SEQUENCE [LARGE SCALE GENOMIC DNA]</scope>
    <source>
        <strain evidence="7 9">CF12-14</strain>
    </source>
</reference>
<dbReference type="Gene3D" id="1.10.357.10">
    <property type="entry name" value="Tetracycline Repressor, domain 2"/>
    <property type="match status" value="1"/>
</dbReference>
<dbReference type="PANTHER" id="PTHR47752:SF1">
    <property type="entry name" value="HTH-TYPE TRANSCRIPTIONAL REPRESSOR FABR"/>
    <property type="match status" value="1"/>
</dbReference>
<feature type="DNA-binding region" description="H-T-H motif" evidence="4">
    <location>
        <begin position="34"/>
        <end position="53"/>
    </location>
</feature>
<evidence type="ECO:0000313" key="6">
    <source>
        <dbReference type="EMBL" id="RAJ99170.1"/>
    </source>
</evidence>
<dbReference type="PANTHER" id="PTHR47752">
    <property type="entry name" value="HTH-TYPE TRANSCRIPTIONAL REPRESSOR FABR"/>
    <property type="match status" value="1"/>
</dbReference>
<dbReference type="InterPro" id="IPR009057">
    <property type="entry name" value="Homeodomain-like_sf"/>
</dbReference>
<evidence type="ECO:0000259" key="5">
    <source>
        <dbReference type="PROSITE" id="PS50977"/>
    </source>
</evidence>
<dbReference type="GO" id="GO:0003677">
    <property type="term" value="F:DNA binding"/>
    <property type="evidence" value="ECO:0007669"/>
    <property type="project" value="UniProtKB-UniRule"/>
</dbReference>
<dbReference type="PROSITE" id="PS01081">
    <property type="entry name" value="HTH_TETR_1"/>
    <property type="match status" value="1"/>
</dbReference>
<dbReference type="PROSITE" id="PS50977">
    <property type="entry name" value="HTH_TETR_2"/>
    <property type="match status" value="1"/>
</dbReference>
<reference evidence="6 8" key="2">
    <citation type="submission" date="2018-06" db="EMBL/GenBank/DDBJ databases">
        <title>Genomic Encyclopedia of Type Strains, Phase III (KMG-III): the genomes of soil and plant-associated and newly described type strains.</title>
        <authorList>
            <person name="Whitman W."/>
        </authorList>
    </citation>
    <scope>NUCLEOTIDE SEQUENCE [LARGE SCALE GENOMIC DNA]</scope>
    <source>
        <strain evidence="6 8">CGMCC 1.15366</strain>
    </source>
</reference>
<dbReference type="Proteomes" id="UP000249203">
    <property type="component" value="Unassembled WGS sequence"/>
</dbReference>
<evidence type="ECO:0000313" key="9">
    <source>
        <dbReference type="Proteomes" id="UP000287865"/>
    </source>
</evidence>
<keyword evidence="2 4" id="KW-0238">DNA-binding</keyword>
<keyword evidence="9" id="KW-1185">Reference proteome</keyword>